<protein>
    <recommendedName>
        <fullName evidence="12">Zinc metalloproteinase</fullName>
    </recommendedName>
</protein>
<dbReference type="PROSITE" id="PS01180">
    <property type="entry name" value="CUB"/>
    <property type="match status" value="1"/>
</dbReference>
<evidence type="ECO:0000256" key="13">
    <source>
        <dbReference type="PROSITE-ProRule" id="PRU00059"/>
    </source>
</evidence>
<evidence type="ECO:0000256" key="2">
    <source>
        <dbReference type="ARBA" id="ARBA00022525"/>
    </source>
</evidence>
<dbReference type="GO" id="GO:0018996">
    <property type="term" value="P:molting cycle, collagen and cuticulin-based cuticle"/>
    <property type="evidence" value="ECO:0007669"/>
    <property type="project" value="InterPro"/>
</dbReference>
<evidence type="ECO:0000256" key="6">
    <source>
        <dbReference type="ARBA" id="ARBA00022729"/>
    </source>
</evidence>
<dbReference type="AlphaFoldDB" id="A0A2G9TX25"/>
<keyword evidence="3" id="KW-0245">EGF-like domain</keyword>
<dbReference type="PANTHER" id="PTHR10127">
    <property type="entry name" value="DISCOIDIN, CUB, EGF, LAMININ , AND ZINC METALLOPROTEASE DOMAIN CONTAINING"/>
    <property type="match status" value="1"/>
</dbReference>
<dbReference type="PIRSF" id="PIRSF036365">
    <property type="entry name" value="Astacin_nematoda"/>
    <property type="match status" value="1"/>
</dbReference>
<feature type="active site" evidence="14">
    <location>
        <position position="61"/>
    </location>
</feature>
<evidence type="ECO:0000256" key="3">
    <source>
        <dbReference type="ARBA" id="ARBA00022536"/>
    </source>
</evidence>
<dbReference type="PRINTS" id="PR00480">
    <property type="entry name" value="ASTACIN"/>
</dbReference>
<dbReference type="InterPro" id="IPR035914">
    <property type="entry name" value="Sperma_CUB_dom_sf"/>
</dbReference>
<feature type="domain" description="CUB" evidence="16">
    <location>
        <begin position="206"/>
        <end position="325"/>
    </location>
</feature>
<evidence type="ECO:0000256" key="5">
    <source>
        <dbReference type="ARBA" id="ARBA00022723"/>
    </source>
</evidence>
<comment type="subcellular location">
    <subcellularLocation>
        <location evidence="1 12">Secreted</location>
    </subcellularLocation>
</comment>
<dbReference type="GO" id="GO:0008270">
    <property type="term" value="F:zinc ion binding"/>
    <property type="evidence" value="ECO:0007669"/>
    <property type="project" value="UniProtKB-UniRule"/>
</dbReference>
<evidence type="ECO:0000256" key="1">
    <source>
        <dbReference type="ARBA" id="ARBA00004613"/>
    </source>
</evidence>
<proteinExistence type="predicted"/>
<evidence type="ECO:0000313" key="19">
    <source>
        <dbReference type="Proteomes" id="UP000230423"/>
    </source>
</evidence>
<dbReference type="SUPFAM" id="SSF55486">
    <property type="entry name" value="Metalloproteases ('zincins'), catalytic domain"/>
    <property type="match status" value="1"/>
</dbReference>
<dbReference type="GO" id="GO:0005576">
    <property type="term" value="C:extracellular region"/>
    <property type="evidence" value="ECO:0007669"/>
    <property type="project" value="UniProtKB-SubCell"/>
</dbReference>
<dbReference type="EMBL" id="KZ352077">
    <property type="protein sequence ID" value="PIO62458.1"/>
    <property type="molecule type" value="Genomic_DNA"/>
</dbReference>
<keyword evidence="11" id="KW-0325">Glycoprotein</keyword>
<evidence type="ECO:0000256" key="15">
    <source>
        <dbReference type="RuleBase" id="RU361183"/>
    </source>
</evidence>
<accession>A0A2G9TX25</accession>
<keyword evidence="8 14" id="KW-0862">Zinc</keyword>
<keyword evidence="6" id="KW-0732">Signal</keyword>
<keyword evidence="19" id="KW-1185">Reference proteome</keyword>
<evidence type="ECO:0000256" key="8">
    <source>
        <dbReference type="ARBA" id="ARBA00022833"/>
    </source>
</evidence>
<dbReference type="InterPro" id="IPR001506">
    <property type="entry name" value="Peptidase_M12A"/>
</dbReference>
<dbReference type="InterPro" id="IPR017050">
    <property type="entry name" value="Metallopeptidase_nem"/>
</dbReference>
<sequence>MRGAKLWETNTCINFTEDASAKNRIRVTSGSGCQSHVGKNGGEQTMMLGYGCAYTYMTAHEIGHALGFMHTVQRHDRDEFITINNKAISSSYYGDFLKLSPQQNDNFGLPYDYGDIMHYPADYTTFNGEPAIKPKDEMYIQTLGSPFPSFNEYSMMNELYGCKELCKPVTSAECAMGGFPHPRDCTKCICPTGYGGVLCNERPSGCGNTVQASSNWTDLVDILKRKWNDPNEYTMCNYWIESPEGTTIEVKLRYYPWDYSDYGCKYAGFEIKTNKDQTCTGFRWCSPAIAGKVFRSYTNRVPLITYTSLSWDPIKAVFEYRYVSARPDA</sequence>
<comment type="caution">
    <text evidence="13">Lacks conserved residue(s) required for the propagation of feature annotation.</text>
</comment>
<dbReference type="PANTHER" id="PTHR10127:SF780">
    <property type="entry name" value="METALLOENDOPEPTIDASE"/>
    <property type="match status" value="1"/>
</dbReference>
<dbReference type="Proteomes" id="UP000230423">
    <property type="component" value="Unassembled WGS sequence"/>
</dbReference>
<dbReference type="GO" id="GO:0004222">
    <property type="term" value="F:metalloendopeptidase activity"/>
    <property type="evidence" value="ECO:0007669"/>
    <property type="project" value="UniProtKB-UniRule"/>
</dbReference>
<evidence type="ECO:0000256" key="11">
    <source>
        <dbReference type="ARBA" id="ARBA00023180"/>
    </source>
</evidence>
<evidence type="ECO:0000256" key="9">
    <source>
        <dbReference type="ARBA" id="ARBA00023049"/>
    </source>
</evidence>
<dbReference type="SMART" id="SM00235">
    <property type="entry name" value="ZnMc"/>
    <property type="match status" value="1"/>
</dbReference>
<organism evidence="18 19">
    <name type="scientific">Teladorsagia circumcincta</name>
    <name type="common">Brown stomach worm</name>
    <name type="synonym">Ostertagia circumcincta</name>
    <dbReference type="NCBI Taxonomy" id="45464"/>
    <lineage>
        <taxon>Eukaryota</taxon>
        <taxon>Metazoa</taxon>
        <taxon>Ecdysozoa</taxon>
        <taxon>Nematoda</taxon>
        <taxon>Chromadorea</taxon>
        <taxon>Rhabditida</taxon>
        <taxon>Rhabditina</taxon>
        <taxon>Rhabditomorpha</taxon>
        <taxon>Strongyloidea</taxon>
        <taxon>Trichostrongylidae</taxon>
        <taxon>Teladorsagia</taxon>
    </lineage>
</organism>
<dbReference type="PROSITE" id="PS51864">
    <property type="entry name" value="ASTACIN"/>
    <property type="match status" value="1"/>
</dbReference>
<dbReference type="InterPro" id="IPR034035">
    <property type="entry name" value="Astacin-like_dom"/>
</dbReference>
<gene>
    <name evidence="18" type="ORF">TELCIR_15979</name>
</gene>
<reference evidence="18 19" key="1">
    <citation type="submission" date="2015-09" db="EMBL/GenBank/DDBJ databases">
        <title>Draft genome of the parasitic nematode Teladorsagia circumcincta isolate WARC Sus (inbred).</title>
        <authorList>
            <person name="Mitreva M."/>
        </authorList>
    </citation>
    <scope>NUCLEOTIDE SEQUENCE [LARGE SCALE GENOMIC DNA]</scope>
    <source>
        <strain evidence="18 19">S</strain>
    </source>
</reference>
<feature type="binding site" evidence="14">
    <location>
        <position position="70"/>
    </location>
    <ligand>
        <name>Zn(2+)</name>
        <dbReference type="ChEBI" id="CHEBI:29105"/>
        <note>catalytic</note>
    </ligand>
</feature>
<evidence type="ECO:0000256" key="14">
    <source>
        <dbReference type="PROSITE-ProRule" id="PRU01211"/>
    </source>
</evidence>
<dbReference type="InterPro" id="IPR006026">
    <property type="entry name" value="Peptidase_Metallo"/>
</dbReference>
<evidence type="ECO:0000256" key="12">
    <source>
        <dbReference type="PIRNR" id="PIRNR036365"/>
    </source>
</evidence>
<comment type="cofactor">
    <cofactor evidence="14 15">
        <name>Zn(2+)</name>
        <dbReference type="ChEBI" id="CHEBI:29105"/>
    </cofactor>
    <text evidence="14 15">Binds 1 zinc ion per subunit.</text>
</comment>
<feature type="binding site" evidence="14">
    <location>
        <position position="60"/>
    </location>
    <ligand>
        <name>Zn(2+)</name>
        <dbReference type="ChEBI" id="CHEBI:29105"/>
        <note>catalytic</note>
    </ligand>
</feature>
<keyword evidence="4 14" id="KW-0645">Protease</keyword>
<keyword evidence="10" id="KW-1015">Disulfide bond</keyword>
<evidence type="ECO:0000256" key="10">
    <source>
        <dbReference type="ARBA" id="ARBA00023157"/>
    </source>
</evidence>
<name>A0A2G9TX25_TELCI</name>
<keyword evidence="5 14" id="KW-0479">Metal-binding</keyword>
<evidence type="ECO:0000313" key="18">
    <source>
        <dbReference type="EMBL" id="PIO62458.1"/>
    </source>
</evidence>
<dbReference type="CDD" id="cd04280">
    <property type="entry name" value="ZnMc_astacin_like"/>
    <property type="match status" value="1"/>
</dbReference>
<keyword evidence="7 14" id="KW-0378">Hydrolase</keyword>
<keyword evidence="9 14" id="KW-0482">Metalloprotease</keyword>
<feature type="domain" description="Peptidase M12A" evidence="17">
    <location>
        <begin position="1"/>
        <end position="163"/>
    </location>
</feature>
<evidence type="ECO:0000256" key="4">
    <source>
        <dbReference type="ARBA" id="ARBA00022670"/>
    </source>
</evidence>
<dbReference type="Gene3D" id="3.40.390.10">
    <property type="entry name" value="Collagenase (Catalytic Domain)"/>
    <property type="match status" value="1"/>
</dbReference>
<dbReference type="InterPro" id="IPR000859">
    <property type="entry name" value="CUB_dom"/>
</dbReference>
<evidence type="ECO:0000259" key="17">
    <source>
        <dbReference type="PROSITE" id="PS51864"/>
    </source>
</evidence>
<dbReference type="GO" id="GO:0006508">
    <property type="term" value="P:proteolysis"/>
    <property type="evidence" value="ECO:0007669"/>
    <property type="project" value="UniProtKB-KW"/>
</dbReference>
<evidence type="ECO:0000256" key="7">
    <source>
        <dbReference type="ARBA" id="ARBA00022801"/>
    </source>
</evidence>
<feature type="binding site" evidence="14">
    <location>
        <position position="64"/>
    </location>
    <ligand>
        <name>Zn(2+)</name>
        <dbReference type="ChEBI" id="CHEBI:29105"/>
        <note>catalytic</note>
    </ligand>
</feature>
<dbReference type="Pfam" id="PF01400">
    <property type="entry name" value="Astacin"/>
    <property type="match status" value="1"/>
</dbReference>
<keyword evidence="2 12" id="KW-0964">Secreted</keyword>
<dbReference type="OrthoDB" id="5786116at2759"/>
<dbReference type="SUPFAM" id="SSF49854">
    <property type="entry name" value="Spermadhesin, CUB domain"/>
    <property type="match status" value="1"/>
</dbReference>
<dbReference type="InterPro" id="IPR024079">
    <property type="entry name" value="MetalloPept_cat_dom_sf"/>
</dbReference>
<evidence type="ECO:0000259" key="16">
    <source>
        <dbReference type="PROSITE" id="PS01180"/>
    </source>
</evidence>